<evidence type="ECO:0000259" key="4">
    <source>
        <dbReference type="Pfam" id="PF00884"/>
    </source>
</evidence>
<organism evidence="5 6">
    <name type="scientific">Caulobacter mirabilis</name>
    <dbReference type="NCBI Taxonomy" id="69666"/>
    <lineage>
        <taxon>Bacteria</taxon>
        <taxon>Pseudomonadati</taxon>
        <taxon>Pseudomonadota</taxon>
        <taxon>Alphaproteobacteria</taxon>
        <taxon>Caulobacterales</taxon>
        <taxon>Caulobacteraceae</taxon>
        <taxon>Caulobacter</taxon>
    </lineage>
</organism>
<gene>
    <name evidence="5" type="ORF">CSW64_07380</name>
</gene>
<keyword evidence="2" id="KW-0378">Hydrolase</keyword>
<dbReference type="KEGG" id="cmb:CSW64_07380"/>
<dbReference type="InterPro" id="IPR050738">
    <property type="entry name" value="Sulfatase"/>
</dbReference>
<accession>A0A2D2B3X6</accession>
<evidence type="ECO:0000256" key="2">
    <source>
        <dbReference type="ARBA" id="ARBA00022801"/>
    </source>
</evidence>
<dbReference type="Gene3D" id="3.30.1120.10">
    <property type="match status" value="1"/>
</dbReference>
<name>A0A2D2B3X6_9CAUL</name>
<feature type="signal peptide" evidence="3">
    <location>
        <begin position="1"/>
        <end position="21"/>
    </location>
</feature>
<evidence type="ECO:0000313" key="5">
    <source>
        <dbReference type="EMBL" id="ATQ44916.1"/>
    </source>
</evidence>
<dbReference type="Gene3D" id="3.40.720.10">
    <property type="entry name" value="Alkaline Phosphatase, subunit A"/>
    <property type="match status" value="1"/>
</dbReference>
<dbReference type="PANTHER" id="PTHR42693">
    <property type="entry name" value="ARYLSULFATASE FAMILY MEMBER"/>
    <property type="match status" value="1"/>
</dbReference>
<dbReference type="InterPro" id="IPR017850">
    <property type="entry name" value="Alkaline_phosphatase_core_sf"/>
</dbReference>
<protein>
    <submittedName>
        <fullName evidence="5">Sulfatase</fullName>
    </submittedName>
</protein>
<feature type="domain" description="Sulfatase N-terminal" evidence="4">
    <location>
        <begin position="27"/>
        <end position="325"/>
    </location>
</feature>
<dbReference type="Proteomes" id="UP000228945">
    <property type="component" value="Chromosome"/>
</dbReference>
<dbReference type="OrthoDB" id="9795675at2"/>
<evidence type="ECO:0000313" key="6">
    <source>
        <dbReference type="Proteomes" id="UP000228945"/>
    </source>
</evidence>
<evidence type="ECO:0000256" key="1">
    <source>
        <dbReference type="ARBA" id="ARBA00008779"/>
    </source>
</evidence>
<dbReference type="SUPFAM" id="SSF53649">
    <property type="entry name" value="Alkaline phosphatase-like"/>
    <property type="match status" value="1"/>
</dbReference>
<dbReference type="PANTHER" id="PTHR42693:SF53">
    <property type="entry name" value="ENDO-4-O-SULFATASE"/>
    <property type="match status" value="1"/>
</dbReference>
<dbReference type="InterPro" id="IPR000917">
    <property type="entry name" value="Sulfatase_N"/>
</dbReference>
<reference evidence="5 6" key="1">
    <citation type="submission" date="2017-10" db="EMBL/GenBank/DDBJ databases">
        <title>Genome sequence of Caulobacter mirabilis FWC38.</title>
        <authorList>
            <person name="Fiebig A."/>
            <person name="Crosson S."/>
        </authorList>
    </citation>
    <scope>NUCLEOTIDE SEQUENCE [LARGE SCALE GENOMIC DNA]</scope>
    <source>
        <strain evidence="5 6">FWC 38</strain>
    </source>
</reference>
<evidence type="ECO:0000256" key="3">
    <source>
        <dbReference type="SAM" id="SignalP"/>
    </source>
</evidence>
<dbReference type="EMBL" id="CP024201">
    <property type="protein sequence ID" value="ATQ44916.1"/>
    <property type="molecule type" value="Genomic_DNA"/>
</dbReference>
<comment type="similarity">
    <text evidence="1">Belongs to the sulfatase family.</text>
</comment>
<keyword evidence="6" id="KW-1185">Reference proteome</keyword>
<feature type="chain" id="PRO_5013931255" evidence="3">
    <location>
        <begin position="22"/>
        <end position="440"/>
    </location>
</feature>
<dbReference type="CDD" id="cd16026">
    <property type="entry name" value="GALNS_like"/>
    <property type="match status" value="1"/>
</dbReference>
<dbReference type="Pfam" id="PF00884">
    <property type="entry name" value="Sulfatase"/>
    <property type="match status" value="1"/>
</dbReference>
<proteinExistence type="inferred from homology"/>
<keyword evidence="3" id="KW-0732">Signal</keyword>
<sequence>MRRRDLLLAAGAAALPGLATAASARRPNIVLIVADDLGWGDLGGYGARLIRTPRLDRMAREGARLTAAYASANICTPSRAGLLTGRYPIRTGLAWDVVRQSDTVGLPPSEITLAEMLKPDYATALVGKWHLGHVAPYWPPTVQGFDLFYGLPYSHDMKPLALYAAQAPGVELTREDVDSPRLTQRFFDRGLAFVETNRARPFFLMLALTAPHVPLEPNPDHPHRSPAGAYGDVVEEIDAGVGRLLDRLKTFGLDRDTLVIVTSDNGPWFEGSAGPWRERKGGSGWEGGFRVPFVARHPGVIPAGIVSDAPSMNIDLLPTLAAWTGSPLPAVTLDGRDISTMLKRRGAPSPHEALLLFDNEAIAGIRAGRWKYLVRSYYRTDDLPLDAYDYGLLFDMTLDPGETYNLAARHPEVLAGMKARLATARAEFGPLAKGPRTRRK</sequence>
<dbReference type="GO" id="GO:0004065">
    <property type="term" value="F:arylsulfatase activity"/>
    <property type="evidence" value="ECO:0007669"/>
    <property type="project" value="TreeGrafter"/>
</dbReference>
<dbReference type="AlphaFoldDB" id="A0A2D2B3X6"/>